<feature type="compositionally biased region" description="Low complexity" evidence="1">
    <location>
        <begin position="355"/>
        <end position="365"/>
    </location>
</feature>
<feature type="chain" id="PRO_5015405766" evidence="3">
    <location>
        <begin position="21"/>
        <end position="412"/>
    </location>
</feature>
<evidence type="ECO:0000256" key="1">
    <source>
        <dbReference type="SAM" id="MobiDB-lite"/>
    </source>
</evidence>
<dbReference type="VEuPathDB" id="FungiDB:PSTT_11795"/>
<feature type="compositionally biased region" description="Basic residues" evidence="1">
    <location>
        <begin position="258"/>
        <end position="272"/>
    </location>
</feature>
<feature type="compositionally biased region" description="Acidic residues" evidence="1">
    <location>
        <begin position="279"/>
        <end position="292"/>
    </location>
</feature>
<proteinExistence type="predicted"/>
<protein>
    <submittedName>
        <fullName evidence="4">Uncharacterized protein</fullName>
    </submittedName>
</protein>
<feature type="compositionally biased region" description="Basic and acidic residues" evidence="1">
    <location>
        <begin position="235"/>
        <end position="244"/>
    </location>
</feature>
<dbReference type="EMBL" id="PKSL01000142">
    <property type="protein sequence ID" value="POW02432.1"/>
    <property type="molecule type" value="Genomic_DNA"/>
</dbReference>
<keyword evidence="2" id="KW-0812">Transmembrane</keyword>
<organism evidence="4 5">
    <name type="scientific">Puccinia striiformis</name>
    <dbReference type="NCBI Taxonomy" id="27350"/>
    <lineage>
        <taxon>Eukaryota</taxon>
        <taxon>Fungi</taxon>
        <taxon>Dikarya</taxon>
        <taxon>Basidiomycota</taxon>
        <taxon>Pucciniomycotina</taxon>
        <taxon>Pucciniomycetes</taxon>
        <taxon>Pucciniales</taxon>
        <taxon>Pucciniaceae</taxon>
        <taxon>Puccinia</taxon>
    </lineage>
</organism>
<evidence type="ECO:0000256" key="3">
    <source>
        <dbReference type="SAM" id="SignalP"/>
    </source>
</evidence>
<feature type="transmembrane region" description="Helical" evidence="2">
    <location>
        <begin position="158"/>
        <end position="175"/>
    </location>
</feature>
<dbReference type="Proteomes" id="UP000239156">
    <property type="component" value="Unassembled WGS sequence"/>
</dbReference>
<accession>A0A2S4UYU0</accession>
<evidence type="ECO:0000313" key="4">
    <source>
        <dbReference type="EMBL" id="POW02432.1"/>
    </source>
</evidence>
<sequence>MKLIILPLLLLVLILPYTATTQQHKQSPNSNIQFDSIVHQSNEKDEIINGHSTEPPKFKSIINQSDNDPLNLSSSKPTSRKKKLPILESIQKLTKSIFILLTTKNPIWSISFQIIKNVFYLSFHFSYVILSTLFGFLNQIMIWFWDEILSPMTYPIRLIYYMIIVQPINLTIKILNKLKPVIFYLISAITMGILIGVLGSRTHLFIGDLLFPITTNRLEKKKKLSLSLTPSTKKNIQEKNRSEDSSSMTKSKPSTQRVHTKLPRSPAPKKIRFPREEDTSSETEILGDEEEDTSKSDNLDTELPSNLTNKPNRMMGYTSSVEDRPTSSSTRHRHQTHKVGNLLFPPTSPSKTDKSSPSSTDPNSSILKNSTPLNSPTVVKQNLAKKISFDSLTNSHHLSSDHHHLLIMSKET</sequence>
<feature type="compositionally biased region" description="Polar residues" evidence="1">
    <location>
        <begin position="245"/>
        <end position="257"/>
    </location>
</feature>
<name>A0A2S4UYU0_9BASI</name>
<keyword evidence="2" id="KW-1133">Transmembrane helix</keyword>
<feature type="transmembrane region" description="Helical" evidence="2">
    <location>
        <begin position="181"/>
        <end position="199"/>
    </location>
</feature>
<gene>
    <name evidence="4" type="ORF">PSTT_11795</name>
</gene>
<dbReference type="VEuPathDB" id="FungiDB:PSHT_02248"/>
<dbReference type="AlphaFoldDB" id="A0A2S4UYU0"/>
<keyword evidence="3" id="KW-0732">Signal</keyword>
<keyword evidence="2" id="KW-0472">Membrane</keyword>
<feature type="transmembrane region" description="Helical" evidence="2">
    <location>
        <begin position="118"/>
        <end position="137"/>
    </location>
</feature>
<feature type="compositionally biased region" description="Polar residues" evidence="1">
    <location>
        <begin position="366"/>
        <end position="377"/>
    </location>
</feature>
<evidence type="ECO:0000313" key="5">
    <source>
        <dbReference type="Proteomes" id="UP000239156"/>
    </source>
</evidence>
<feature type="signal peptide" evidence="3">
    <location>
        <begin position="1"/>
        <end position="20"/>
    </location>
</feature>
<evidence type="ECO:0000256" key="2">
    <source>
        <dbReference type="SAM" id="Phobius"/>
    </source>
</evidence>
<feature type="region of interest" description="Disordered" evidence="1">
    <location>
        <begin position="229"/>
        <end position="377"/>
    </location>
</feature>
<keyword evidence="5" id="KW-1185">Reference proteome</keyword>
<comment type="caution">
    <text evidence="4">The sequence shown here is derived from an EMBL/GenBank/DDBJ whole genome shotgun (WGS) entry which is preliminary data.</text>
</comment>
<reference evidence="4" key="1">
    <citation type="submission" date="2017-12" db="EMBL/GenBank/DDBJ databases">
        <title>Gene loss provides genomic basis for host adaptation in cereal stripe rust fungi.</title>
        <authorList>
            <person name="Xia C."/>
        </authorList>
    </citation>
    <scope>NUCLEOTIDE SEQUENCE [LARGE SCALE GENOMIC DNA]</scope>
    <source>
        <strain evidence="4">93-210</strain>
    </source>
</reference>